<keyword evidence="1" id="KW-0472">Membrane</keyword>
<keyword evidence="1" id="KW-0812">Transmembrane</keyword>
<reference evidence="2" key="1">
    <citation type="submission" date="2020-05" db="EMBL/GenBank/DDBJ databases">
        <authorList>
            <person name="Chiriac C."/>
            <person name="Salcher M."/>
            <person name="Ghai R."/>
            <person name="Kavagutti S V."/>
        </authorList>
    </citation>
    <scope>NUCLEOTIDE SEQUENCE</scope>
</reference>
<keyword evidence="1" id="KW-1133">Transmembrane helix</keyword>
<sequence length="86" mass="8769">MNSSEVAGAGAALAVFGARAGFSAAGVSTFGFRARGALFATGVALATAGVSFISAFFLAILFLRAALFWATLTRAKAKIFTINRFG</sequence>
<dbReference type="EMBL" id="CAEZSN010000060">
    <property type="protein sequence ID" value="CAB4543181.1"/>
    <property type="molecule type" value="Genomic_DNA"/>
</dbReference>
<organism evidence="2">
    <name type="scientific">freshwater metagenome</name>
    <dbReference type="NCBI Taxonomy" id="449393"/>
    <lineage>
        <taxon>unclassified sequences</taxon>
        <taxon>metagenomes</taxon>
        <taxon>ecological metagenomes</taxon>
    </lineage>
</organism>
<evidence type="ECO:0000256" key="1">
    <source>
        <dbReference type="SAM" id="Phobius"/>
    </source>
</evidence>
<evidence type="ECO:0000313" key="2">
    <source>
        <dbReference type="EMBL" id="CAB4543181.1"/>
    </source>
</evidence>
<gene>
    <name evidence="2" type="ORF">UFOPK1433_00626</name>
</gene>
<accession>A0A6J6BVH4</accession>
<feature type="transmembrane region" description="Helical" evidence="1">
    <location>
        <begin position="36"/>
        <end position="69"/>
    </location>
</feature>
<dbReference type="AlphaFoldDB" id="A0A6J6BVH4"/>
<name>A0A6J6BVH4_9ZZZZ</name>
<proteinExistence type="predicted"/>
<protein>
    <submittedName>
        <fullName evidence="2">Unannotated protein</fullName>
    </submittedName>
</protein>